<protein>
    <submittedName>
        <fullName evidence="2">Uncharacterized protein</fullName>
    </submittedName>
</protein>
<proteinExistence type="predicted"/>
<evidence type="ECO:0000313" key="2">
    <source>
        <dbReference type="EMBL" id="KAI5353734.1"/>
    </source>
</evidence>
<keyword evidence="3" id="KW-1185">Reference proteome</keyword>
<evidence type="ECO:0000256" key="1">
    <source>
        <dbReference type="SAM" id="MobiDB-lite"/>
    </source>
</evidence>
<accession>A0AAD5F596</accession>
<dbReference type="EMBL" id="JAJFAZ020000001">
    <property type="protein sequence ID" value="KAI5353734.1"/>
    <property type="molecule type" value="Genomic_DNA"/>
</dbReference>
<sequence>MQVYRLYMINRDLQIWQKPIDGWMKLIAIVLGHKRTRGVEQDGCLHTVMTGWKWQFFVLVGSGCGSGSSARSGGSGFGGTSYKDDGGDRL</sequence>
<reference evidence="2 3" key="1">
    <citation type="journal article" date="2022" name="G3 (Bethesda)">
        <title>Whole-genome sequence and methylome profiling of the almond [Prunus dulcis (Mill.) D.A. Webb] cultivar 'Nonpareil'.</title>
        <authorList>
            <person name="D'Amico-Willman K.M."/>
            <person name="Ouma W.Z."/>
            <person name="Meulia T."/>
            <person name="Sideli G.M."/>
            <person name="Gradziel T.M."/>
            <person name="Fresnedo-Ramirez J."/>
        </authorList>
    </citation>
    <scope>NUCLEOTIDE SEQUENCE [LARGE SCALE GENOMIC DNA]</scope>
    <source>
        <strain evidence="2">Clone GOH B32 T37-40</strain>
    </source>
</reference>
<dbReference type="AlphaFoldDB" id="A0AAD5F596"/>
<gene>
    <name evidence="2" type="ORF">L3X38_006628</name>
</gene>
<feature type="region of interest" description="Disordered" evidence="1">
    <location>
        <begin position="65"/>
        <end position="90"/>
    </location>
</feature>
<name>A0AAD5F596_PRUDU</name>
<organism evidence="2 3">
    <name type="scientific">Prunus dulcis</name>
    <name type="common">Almond</name>
    <name type="synonym">Amygdalus dulcis</name>
    <dbReference type="NCBI Taxonomy" id="3755"/>
    <lineage>
        <taxon>Eukaryota</taxon>
        <taxon>Viridiplantae</taxon>
        <taxon>Streptophyta</taxon>
        <taxon>Embryophyta</taxon>
        <taxon>Tracheophyta</taxon>
        <taxon>Spermatophyta</taxon>
        <taxon>Magnoliopsida</taxon>
        <taxon>eudicotyledons</taxon>
        <taxon>Gunneridae</taxon>
        <taxon>Pentapetalae</taxon>
        <taxon>rosids</taxon>
        <taxon>fabids</taxon>
        <taxon>Rosales</taxon>
        <taxon>Rosaceae</taxon>
        <taxon>Amygdaloideae</taxon>
        <taxon>Amygdaleae</taxon>
        <taxon>Prunus</taxon>
    </lineage>
</organism>
<comment type="caution">
    <text evidence="2">The sequence shown here is derived from an EMBL/GenBank/DDBJ whole genome shotgun (WGS) entry which is preliminary data.</text>
</comment>
<dbReference type="Proteomes" id="UP001054821">
    <property type="component" value="Chromosome 1"/>
</dbReference>
<evidence type="ECO:0000313" key="3">
    <source>
        <dbReference type="Proteomes" id="UP001054821"/>
    </source>
</evidence>